<protein>
    <submittedName>
        <fullName evidence="3">Class I SAM-dependent methyltransferase</fullName>
    </submittedName>
</protein>
<evidence type="ECO:0000259" key="1">
    <source>
        <dbReference type="Pfam" id="PF18096"/>
    </source>
</evidence>
<organism evidence="3 4">
    <name type="scientific">Autumnicola musiva</name>
    <dbReference type="NCBI Taxonomy" id="3075589"/>
    <lineage>
        <taxon>Bacteria</taxon>
        <taxon>Pseudomonadati</taxon>
        <taxon>Bacteroidota</taxon>
        <taxon>Flavobacteriia</taxon>
        <taxon>Flavobacteriales</taxon>
        <taxon>Flavobacteriaceae</taxon>
        <taxon>Autumnicola</taxon>
    </lineage>
</organism>
<evidence type="ECO:0000259" key="2">
    <source>
        <dbReference type="Pfam" id="PF22013"/>
    </source>
</evidence>
<name>A0ABU3D7J7_9FLAO</name>
<comment type="caution">
    <text evidence="3">The sequence shown here is derived from an EMBL/GenBank/DDBJ whole genome shotgun (WGS) entry which is preliminary data.</text>
</comment>
<keyword evidence="3" id="KW-0808">Transferase</keyword>
<keyword evidence="3" id="KW-0489">Methyltransferase</keyword>
<reference evidence="3 4" key="1">
    <citation type="submission" date="2023-09" db="EMBL/GenBank/DDBJ databases">
        <authorList>
            <person name="Rey-Velasco X."/>
        </authorList>
    </citation>
    <scope>NUCLEOTIDE SEQUENCE [LARGE SCALE GENOMIC DNA]</scope>
    <source>
        <strain evidence="3 4">F117</strain>
    </source>
</reference>
<proteinExistence type="predicted"/>
<dbReference type="Gene3D" id="1.10.10.1110">
    <property type="entry name" value="Methyltransferase PG1098, N-terminal domain"/>
    <property type="match status" value="1"/>
</dbReference>
<dbReference type="Pfam" id="PF22013">
    <property type="entry name" value="PG_1098_Fer"/>
    <property type="match status" value="1"/>
</dbReference>
<accession>A0ABU3D7J7</accession>
<feature type="domain" description="THUMP-like" evidence="1">
    <location>
        <begin position="321"/>
        <end position="391"/>
    </location>
</feature>
<dbReference type="EMBL" id="JAVRHK010000008">
    <property type="protein sequence ID" value="MDT0677344.1"/>
    <property type="molecule type" value="Genomic_DNA"/>
</dbReference>
<dbReference type="Proteomes" id="UP001262582">
    <property type="component" value="Unassembled WGS sequence"/>
</dbReference>
<dbReference type="SUPFAM" id="SSF53335">
    <property type="entry name" value="S-adenosyl-L-methionine-dependent methyltransferases"/>
    <property type="match status" value="1"/>
</dbReference>
<keyword evidence="4" id="KW-1185">Reference proteome</keyword>
<sequence length="392" mass="44223">MNKQLLQNDVQDFIRKNLKSDLSKLILKGSPFPDVSIQEIAAQIAGLKTAEKKLPTWFQTPGILFPPRLNLEQTSSEITAKYKASLVSGEKLIDITGGFGVDTFHFSKKAEKVQYCEINQELTEISGHNFEVLGADNINTHHTDGLQYLKTSSENFDWIFADPARRDEHGGKVFRLSDCQPDIPANLKLLFERSENILIKTSPLLDLSAGIEELESVAKIHIVAVENEVKELLWLLPKTPSEEVKVKTINFQKKGNQEFEAVLSTNTAEIEFSFPEKYLYEPNAAIMKSGSFAALAEVTGTKKLHINSHLFTSEQIKNFPGRCFEIIDTVEFSRKHLKKSFGGKKANITTRNFPESVAEIRNKLKIKDGGKDYLFFTTNLNEEKIVLLCRKV</sequence>
<dbReference type="RefSeq" id="WP_311503685.1">
    <property type="nucleotide sequence ID" value="NZ_JAVRHK010000008.1"/>
</dbReference>
<dbReference type="InterPro" id="IPR054168">
    <property type="entry name" value="PG_1098_Fer"/>
</dbReference>
<dbReference type="InterPro" id="IPR041497">
    <property type="entry name" value="Thump-like"/>
</dbReference>
<dbReference type="InterPro" id="IPR029063">
    <property type="entry name" value="SAM-dependent_MTases_sf"/>
</dbReference>
<evidence type="ECO:0000313" key="3">
    <source>
        <dbReference type="EMBL" id="MDT0677344.1"/>
    </source>
</evidence>
<dbReference type="CDD" id="cd02440">
    <property type="entry name" value="AdoMet_MTases"/>
    <property type="match status" value="1"/>
</dbReference>
<feature type="domain" description="PG-1098 ferredoxin-like" evidence="2">
    <location>
        <begin position="278"/>
        <end position="320"/>
    </location>
</feature>
<dbReference type="GO" id="GO:0008168">
    <property type="term" value="F:methyltransferase activity"/>
    <property type="evidence" value="ECO:0007669"/>
    <property type="project" value="UniProtKB-KW"/>
</dbReference>
<dbReference type="Pfam" id="PF18096">
    <property type="entry name" value="Thump_like"/>
    <property type="match status" value="1"/>
</dbReference>
<dbReference type="Gene3D" id="3.40.50.150">
    <property type="entry name" value="Vaccinia Virus protein VP39"/>
    <property type="match status" value="1"/>
</dbReference>
<gene>
    <name evidence="3" type="ORF">RM539_12230</name>
</gene>
<dbReference type="GO" id="GO:0032259">
    <property type="term" value="P:methylation"/>
    <property type="evidence" value="ECO:0007669"/>
    <property type="project" value="UniProtKB-KW"/>
</dbReference>
<evidence type="ECO:0000313" key="4">
    <source>
        <dbReference type="Proteomes" id="UP001262582"/>
    </source>
</evidence>